<evidence type="ECO:0000256" key="4">
    <source>
        <dbReference type="ARBA" id="ARBA00023277"/>
    </source>
</evidence>
<comment type="similarity">
    <text evidence="1 5">Belongs to the metallo-dependent hydrolases superfamily. NagA family.</text>
</comment>
<dbReference type="GO" id="GO:0008448">
    <property type="term" value="F:N-acetylglucosamine-6-phosphate deacetylase activity"/>
    <property type="evidence" value="ECO:0007669"/>
    <property type="project" value="UniProtKB-EC"/>
</dbReference>
<dbReference type="InterPro" id="IPR003764">
    <property type="entry name" value="GlcNAc_6-P_deAcase"/>
</dbReference>
<proteinExistence type="inferred from homology"/>
<reference evidence="8" key="1">
    <citation type="journal article" date="2019" name="Int. J. Syst. Evol. Microbiol.">
        <title>The Global Catalogue of Microorganisms (GCM) 10K type strain sequencing project: providing services to taxonomists for standard genome sequencing and annotation.</title>
        <authorList>
            <consortium name="The Broad Institute Genomics Platform"/>
            <consortium name="The Broad Institute Genome Sequencing Center for Infectious Disease"/>
            <person name="Wu L."/>
            <person name="Ma J."/>
        </authorList>
    </citation>
    <scope>NUCLEOTIDE SEQUENCE [LARGE SCALE GENOMIC DNA]</scope>
    <source>
        <strain evidence="8">WYCCWR 12678</strain>
    </source>
</reference>
<dbReference type="NCBIfam" id="TIGR00221">
    <property type="entry name" value="nagA"/>
    <property type="match status" value="1"/>
</dbReference>
<keyword evidence="3 5" id="KW-0378">Hydrolase</keyword>
<keyword evidence="8" id="KW-1185">Reference proteome</keyword>
<dbReference type="InterPro" id="IPR032466">
    <property type="entry name" value="Metal_Hydrolase"/>
</dbReference>
<dbReference type="Pfam" id="PF01979">
    <property type="entry name" value="Amidohydro_1"/>
    <property type="match status" value="1"/>
</dbReference>
<dbReference type="SUPFAM" id="SSF51556">
    <property type="entry name" value="Metallo-dependent hydrolases"/>
    <property type="match status" value="1"/>
</dbReference>
<evidence type="ECO:0000313" key="8">
    <source>
        <dbReference type="Proteomes" id="UP001596002"/>
    </source>
</evidence>
<evidence type="ECO:0000259" key="6">
    <source>
        <dbReference type="Pfam" id="PF01979"/>
    </source>
</evidence>
<protein>
    <submittedName>
        <fullName evidence="7">N-acetylglucosamine-6-phosphate deacetylase</fullName>
        <ecNumber evidence="7">3.5.1.25</ecNumber>
    </submittedName>
</protein>
<dbReference type="EMBL" id="JBHSHC010000086">
    <property type="protein sequence ID" value="MFC4767720.1"/>
    <property type="molecule type" value="Genomic_DNA"/>
</dbReference>
<feature type="domain" description="Amidohydrolase-related" evidence="6">
    <location>
        <begin position="48"/>
        <end position="377"/>
    </location>
</feature>
<dbReference type="PANTHER" id="PTHR11113">
    <property type="entry name" value="N-ACETYLGLUCOSAMINE-6-PHOSPHATE DEACETYLASE"/>
    <property type="match status" value="1"/>
</dbReference>
<evidence type="ECO:0000256" key="3">
    <source>
        <dbReference type="ARBA" id="ARBA00022801"/>
    </source>
</evidence>
<organism evidence="7 8">
    <name type="scientific">Effusibacillus consociatus</name>
    <dbReference type="NCBI Taxonomy" id="1117041"/>
    <lineage>
        <taxon>Bacteria</taxon>
        <taxon>Bacillati</taxon>
        <taxon>Bacillota</taxon>
        <taxon>Bacilli</taxon>
        <taxon>Bacillales</taxon>
        <taxon>Alicyclobacillaceae</taxon>
        <taxon>Effusibacillus</taxon>
    </lineage>
</organism>
<sequence length="382" mass="41041">MSRFIVQGKAIIDRQVVPDQIVICEDEKITFVGPKQDEVPDIVIDNGYIAPGYVDIHIHGSNGYDVMDGTKKSLEEISKSLVKYGITSFLATTLTAEIDDLAKVLRICKEAAEETGFGAEILGIHLEGPWINKAHKGAQNEKHVVPPALEDAKLLLEAAGGRLKVVTLAPEQPDAKQVIKYLSANGVKVSVGHSNAAYETVKEAIGHGLSHVTHCCNAMRGLHHREPGVVGAAMYHDELTIELIADGVHVHPVVMSILHRIKTTERMVLVSDGMRAVGMEDGEYDLGGLRVYLKNGEARLGDGTLAGSTLTLDQAVRNMVSLCGVPLAHAVAMASEIPANAIGCGHRKGRLAVGCDADFILLDEELNVVKTFVGGKLLDINY</sequence>
<evidence type="ECO:0000256" key="1">
    <source>
        <dbReference type="ARBA" id="ARBA00010716"/>
    </source>
</evidence>
<name>A0ABV9Q503_9BACL</name>
<dbReference type="CDD" id="cd00854">
    <property type="entry name" value="NagA"/>
    <property type="match status" value="1"/>
</dbReference>
<dbReference type="PANTHER" id="PTHR11113:SF14">
    <property type="entry name" value="N-ACETYLGLUCOSAMINE-6-PHOSPHATE DEACETYLASE"/>
    <property type="match status" value="1"/>
</dbReference>
<dbReference type="Gene3D" id="3.20.20.140">
    <property type="entry name" value="Metal-dependent hydrolases"/>
    <property type="match status" value="1"/>
</dbReference>
<keyword evidence="2" id="KW-0479">Metal-binding</keyword>
<dbReference type="EC" id="3.5.1.25" evidence="7"/>
<dbReference type="RefSeq" id="WP_380025640.1">
    <property type="nucleotide sequence ID" value="NZ_JBHSHC010000086.1"/>
</dbReference>
<dbReference type="Gene3D" id="2.30.40.10">
    <property type="entry name" value="Urease, subunit C, domain 1"/>
    <property type="match status" value="1"/>
</dbReference>
<dbReference type="InterPro" id="IPR011059">
    <property type="entry name" value="Metal-dep_hydrolase_composite"/>
</dbReference>
<keyword evidence="4 5" id="KW-0119">Carbohydrate metabolism</keyword>
<comment type="caution">
    <text evidence="7">The sequence shown here is derived from an EMBL/GenBank/DDBJ whole genome shotgun (WGS) entry which is preliminary data.</text>
</comment>
<dbReference type="Proteomes" id="UP001596002">
    <property type="component" value="Unassembled WGS sequence"/>
</dbReference>
<gene>
    <name evidence="7" type="primary">nagA</name>
    <name evidence="7" type="ORF">ACFO8Q_10155</name>
</gene>
<evidence type="ECO:0000256" key="2">
    <source>
        <dbReference type="ARBA" id="ARBA00022723"/>
    </source>
</evidence>
<dbReference type="PIRSF" id="PIRSF038994">
    <property type="entry name" value="NagA"/>
    <property type="match status" value="1"/>
</dbReference>
<dbReference type="SUPFAM" id="SSF51338">
    <property type="entry name" value="Composite domain of metallo-dependent hydrolases"/>
    <property type="match status" value="1"/>
</dbReference>
<dbReference type="InterPro" id="IPR006680">
    <property type="entry name" value="Amidohydro-rel"/>
</dbReference>
<evidence type="ECO:0000313" key="7">
    <source>
        <dbReference type="EMBL" id="MFC4767720.1"/>
    </source>
</evidence>
<evidence type="ECO:0000256" key="5">
    <source>
        <dbReference type="PIRNR" id="PIRNR038994"/>
    </source>
</evidence>
<accession>A0ABV9Q503</accession>